<name>A0A2M4D1U8_ANODA</name>
<protein>
    <submittedName>
        <fullName evidence="2">Putative secreted protein</fullName>
    </submittedName>
</protein>
<feature type="chain" id="PRO_5014960605" evidence="1">
    <location>
        <begin position="21"/>
        <end position="141"/>
    </location>
</feature>
<dbReference type="EMBL" id="GGFL01007374">
    <property type="protein sequence ID" value="MBW71552.1"/>
    <property type="molecule type" value="Transcribed_RNA"/>
</dbReference>
<evidence type="ECO:0000313" key="2">
    <source>
        <dbReference type="EMBL" id="MBW71552.1"/>
    </source>
</evidence>
<keyword evidence="1" id="KW-0732">Signal</keyword>
<sequence length="141" mass="14788">MRPIASFGSMFASFITPVSTAVSKVSGVASRLQHIPASIFGSIISIADIASSNPNIESCTSSPSSRSLTQSKKSVVTSCHWYSVSRSNSALLNPGAGGSLCSRLSLRFVAGSPSTTAEFEGVASFSGTIFERGRWQQMQTT</sequence>
<organism evidence="2">
    <name type="scientific">Anopheles darlingi</name>
    <name type="common">Mosquito</name>
    <dbReference type="NCBI Taxonomy" id="43151"/>
    <lineage>
        <taxon>Eukaryota</taxon>
        <taxon>Metazoa</taxon>
        <taxon>Ecdysozoa</taxon>
        <taxon>Arthropoda</taxon>
        <taxon>Hexapoda</taxon>
        <taxon>Insecta</taxon>
        <taxon>Pterygota</taxon>
        <taxon>Neoptera</taxon>
        <taxon>Endopterygota</taxon>
        <taxon>Diptera</taxon>
        <taxon>Nematocera</taxon>
        <taxon>Culicoidea</taxon>
        <taxon>Culicidae</taxon>
        <taxon>Anophelinae</taxon>
        <taxon>Anopheles</taxon>
    </lineage>
</organism>
<evidence type="ECO:0000256" key="1">
    <source>
        <dbReference type="SAM" id="SignalP"/>
    </source>
</evidence>
<feature type="signal peptide" evidence="1">
    <location>
        <begin position="1"/>
        <end position="20"/>
    </location>
</feature>
<dbReference type="AlphaFoldDB" id="A0A2M4D1U8"/>
<reference evidence="2" key="1">
    <citation type="submission" date="2018-01" db="EMBL/GenBank/DDBJ databases">
        <title>An insight into the sialome of Amazonian anophelines.</title>
        <authorList>
            <person name="Ribeiro J.M."/>
            <person name="Scarpassa V."/>
            <person name="Calvo E."/>
        </authorList>
    </citation>
    <scope>NUCLEOTIDE SEQUENCE</scope>
</reference>
<proteinExistence type="predicted"/>
<accession>A0A2M4D1U8</accession>